<keyword evidence="7" id="KW-0472">Membrane</keyword>
<feature type="domain" description="Multidrug resistance protein MdtA-like alpha-helical hairpin" evidence="12">
    <location>
        <begin position="106"/>
        <end position="175"/>
    </location>
</feature>
<keyword evidence="17" id="KW-1185">Reference proteome</keyword>
<keyword evidence="8" id="KW-0564">Palmitate</keyword>
<protein>
    <submittedName>
        <fullName evidence="16">Efflux transporter periplasmic adaptor subunit</fullName>
    </submittedName>
</protein>
<dbReference type="AlphaFoldDB" id="A0A1X1DJG3"/>
<evidence type="ECO:0000313" key="17">
    <source>
        <dbReference type="Proteomes" id="UP000238365"/>
    </source>
</evidence>
<feature type="signal peptide" evidence="11">
    <location>
        <begin position="1"/>
        <end position="21"/>
    </location>
</feature>
<keyword evidence="6 11" id="KW-0732">Signal</keyword>
<evidence type="ECO:0000256" key="4">
    <source>
        <dbReference type="ARBA" id="ARBA00022475"/>
    </source>
</evidence>
<dbReference type="InterPro" id="IPR058624">
    <property type="entry name" value="MdtA-like_HH"/>
</dbReference>
<dbReference type="Pfam" id="PF25876">
    <property type="entry name" value="HH_MFP_RND"/>
    <property type="match status" value="1"/>
</dbReference>
<dbReference type="RefSeq" id="WP_104956563.1">
    <property type="nucleotide sequence ID" value="NZ_CP026377.1"/>
</dbReference>
<dbReference type="InterPro" id="IPR006143">
    <property type="entry name" value="RND_pump_MFP"/>
</dbReference>
<sequence>MKNNRGLTPLAAVLMLSGSFALTGCDNKSEQAGQQQQAPEVGVVTLKSEPLKITTELPGRTSAYRVAEVRPQVSGIILKRNFVEGSDIKAGESLYQIDPAPYQAAYNSAKGDLAQAQANAQIAAVTVKRYQPLLGTKYISQQDYDQAVATQSQTAAAVAVAKASLETARINLAYTKVTSPISGRIGKSSVTEGALVQTGQTTALATVQQLDPMYVDVTQSSEEYLRLRQELESGQLKQTDGKANVTLMMPDGSEYKQPGTLEFSDVTVDETTGSITLRAVFPNPNHALLPGMFVRARLEEGTNPNAILVPQQAVTRTPTGQATVMVVDQNNKVAARNVTAQQAIGDKWLVTQGVQAGDRVISVGLQRAKPGAQVTPQEVTEDAKAQQPSQPQSQSEQPQS</sequence>
<dbReference type="GO" id="GO:0015721">
    <property type="term" value="P:bile acid and bile salt transport"/>
    <property type="evidence" value="ECO:0007669"/>
    <property type="project" value="TreeGrafter"/>
</dbReference>
<dbReference type="OrthoDB" id="9800613at2"/>
<keyword evidence="9" id="KW-0449">Lipoprotein</keyword>
<dbReference type="KEGG" id="pgz:C2E15_06005"/>
<dbReference type="InterPro" id="IPR058626">
    <property type="entry name" value="MdtA-like_b-barrel"/>
</dbReference>
<dbReference type="Proteomes" id="UP000238365">
    <property type="component" value="Chromosome"/>
</dbReference>
<gene>
    <name evidence="16" type="ORF">C2E15_06005</name>
</gene>
<accession>A0A1X1DJG3</accession>
<dbReference type="GO" id="GO:0140330">
    <property type="term" value="P:xenobiotic detoxification by transmembrane export across the cell outer membrane"/>
    <property type="evidence" value="ECO:0007669"/>
    <property type="project" value="UniProtKB-ARBA"/>
</dbReference>
<dbReference type="SUPFAM" id="SSF111369">
    <property type="entry name" value="HlyD-like secretion proteins"/>
    <property type="match status" value="1"/>
</dbReference>
<comment type="similarity">
    <text evidence="2">Belongs to the membrane fusion protein (MFP) (TC 8.A.1) family.</text>
</comment>
<dbReference type="GO" id="GO:0046677">
    <property type="term" value="P:response to antibiotic"/>
    <property type="evidence" value="ECO:0007669"/>
    <property type="project" value="TreeGrafter"/>
</dbReference>
<feature type="domain" description="Multidrug resistance protein MdtA-like barrel-sandwich hybrid" evidence="13">
    <location>
        <begin position="65"/>
        <end position="208"/>
    </location>
</feature>
<dbReference type="PANTHER" id="PTHR30158:SF3">
    <property type="entry name" value="MULTIDRUG EFFLUX PUMP SUBUNIT ACRA-RELATED"/>
    <property type="match status" value="1"/>
</dbReference>
<dbReference type="FunFam" id="2.40.420.20:FF:000001">
    <property type="entry name" value="Efflux RND transporter periplasmic adaptor subunit"/>
    <property type="match status" value="1"/>
</dbReference>
<feature type="domain" description="Multidrug resistance protein MdtA-like beta-barrel" evidence="14">
    <location>
        <begin position="212"/>
        <end position="302"/>
    </location>
</feature>
<dbReference type="EMBL" id="CP026377">
    <property type="protein sequence ID" value="AUX92680.1"/>
    <property type="molecule type" value="Genomic_DNA"/>
</dbReference>
<evidence type="ECO:0000313" key="16">
    <source>
        <dbReference type="EMBL" id="AUX92680.1"/>
    </source>
</evidence>
<organism evidence="16 17">
    <name type="scientific">Mixta gaviniae</name>
    <dbReference type="NCBI Taxonomy" id="665914"/>
    <lineage>
        <taxon>Bacteria</taxon>
        <taxon>Pseudomonadati</taxon>
        <taxon>Pseudomonadota</taxon>
        <taxon>Gammaproteobacteria</taxon>
        <taxon>Enterobacterales</taxon>
        <taxon>Erwiniaceae</taxon>
        <taxon>Mixta</taxon>
    </lineage>
</organism>
<dbReference type="FunFam" id="1.10.287.470:FF:000002">
    <property type="entry name" value="Efflux RND transporter periplasmic adaptor subunit"/>
    <property type="match status" value="1"/>
</dbReference>
<proteinExistence type="inferred from homology"/>
<evidence type="ECO:0000256" key="9">
    <source>
        <dbReference type="ARBA" id="ARBA00023288"/>
    </source>
</evidence>
<keyword evidence="5" id="KW-0997">Cell inner membrane</keyword>
<keyword evidence="4" id="KW-1003">Cell membrane</keyword>
<evidence type="ECO:0000256" key="8">
    <source>
        <dbReference type="ARBA" id="ARBA00023139"/>
    </source>
</evidence>
<feature type="compositionally biased region" description="Low complexity" evidence="10">
    <location>
        <begin position="386"/>
        <end position="400"/>
    </location>
</feature>
<evidence type="ECO:0000259" key="12">
    <source>
        <dbReference type="Pfam" id="PF25876"/>
    </source>
</evidence>
<dbReference type="Gene3D" id="2.40.30.170">
    <property type="match status" value="1"/>
</dbReference>
<dbReference type="GO" id="GO:0022857">
    <property type="term" value="F:transmembrane transporter activity"/>
    <property type="evidence" value="ECO:0007669"/>
    <property type="project" value="InterPro"/>
</dbReference>
<dbReference type="Gene3D" id="2.40.50.100">
    <property type="match status" value="1"/>
</dbReference>
<evidence type="ECO:0000256" key="3">
    <source>
        <dbReference type="ARBA" id="ARBA00022448"/>
    </source>
</evidence>
<evidence type="ECO:0000256" key="7">
    <source>
        <dbReference type="ARBA" id="ARBA00023136"/>
    </source>
</evidence>
<dbReference type="FunFam" id="2.40.30.170:FF:000001">
    <property type="entry name" value="Multidrug resistance efflux transporter MdtE"/>
    <property type="match status" value="1"/>
</dbReference>
<evidence type="ECO:0000256" key="10">
    <source>
        <dbReference type="SAM" id="MobiDB-lite"/>
    </source>
</evidence>
<dbReference type="InterPro" id="IPR058627">
    <property type="entry name" value="MdtA-like_C"/>
</dbReference>
<feature type="chain" id="PRO_5012665130" evidence="11">
    <location>
        <begin position="22"/>
        <end position="400"/>
    </location>
</feature>
<evidence type="ECO:0000256" key="11">
    <source>
        <dbReference type="SAM" id="SignalP"/>
    </source>
</evidence>
<evidence type="ECO:0000256" key="6">
    <source>
        <dbReference type="ARBA" id="ARBA00022729"/>
    </source>
</evidence>
<dbReference type="InterPro" id="IPR058625">
    <property type="entry name" value="MdtA-like_BSH"/>
</dbReference>
<dbReference type="NCBIfam" id="TIGR01730">
    <property type="entry name" value="RND_mfp"/>
    <property type="match status" value="1"/>
</dbReference>
<dbReference type="Pfam" id="PF25967">
    <property type="entry name" value="RND-MFP_C"/>
    <property type="match status" value="1"/>
</dbReference>
<evidence type="ECO:0000259" key="13">
    <source>
        <dbReference type="Pfam" id="PF25917"/>
    </source>
</evidence>
<name>A0A1X1DJG3_9GAMM</name>
<dbReference type="PANTHER" id="PTHR30158">
    <property type="entry name" value="ACRA/E-RELATED COMPONENT OF DRUG EFFLUX TRANSPORTER"/>
    <property type="match status" value="1"/>
</dbReference>
<evidence type="ECO:0000259" key="15">
    <source>
        <dbReference type="Pfam" id="PF25967"/>
    </source>
</evidence>
<evidence type="ECO:0000259" key="14">
    <source>
        <dbReference type="Pfam" id="PF25944"/>
    </source>
</evidence>
<reference evidence="16 17" key="1">
    <citation type="submission" date="2018-01" db="EMBL/GenBank/DDBJ databases">
        <title>Complete and assembled Genome of Pantoea gaviniae DSM22758T.</title>
        <authorList>
            <person name="Stevens M.J.A."/>
            <person name="Zurfluh K."/>
            <person name="Stephan R."/>
        </authorList>
    </citation>
    <scope>NUCLEOTIDE SEQUENCE [LARGE SCALE GENOMIC DNA]</scope>
    <source>
        <strain evidence="16 17">DSM 22758</strain>
    </source>
</reference>
<dbReference type="Gene3D" id="2.40.420.20">
    <property type="match status" value="1"/>
</dbReference>
<feature type="domain" description="Multidrug resistance protein MdtA-like C-terminal permuted SH3" evidence="15">
    <location>
        <begin position="305"/>
        <end position="367"/>
    </location>
</feature>
<dbReference type="Pfam" id="PF25944">
    <property type="entry name" value="Beta-barrel_RND"/>
    <property type="match status" value="1"/>
</dbReference>
<evidence type="ECO:0000256" key="2">
    <source>
        <dbReference type="ARBA" id="ARBA00009477"/>
    </source>
</evidence>
<evidence type="ECO:0000256" key="5">
    <source>
        <dbReference type="ARBA" id="ARBA00022519"/>
    </source>
</evidence>
<comment type="subcellular location">
    <subcellularLocation>
        <location evidence="1">Cell inner membrane</location>
        <topology evidence="1">Lipid-anchor</topology>
    </subcellularLocation>
</comment>
<keyword evidence="3" id="KW-0813">Transport</keyword>
<dbReference type="GO" id="GO:0005886">
    <property type="term" value="C:plasma membrane"/>
    <property type="evidence" value="ECO:0007669"/>
    <property type="project" value="UniProtKB-SubCell"/>
</dbReference>
<feature type="region of interest" description="Disordered" evidence="10">
    <location>
        <begin position="367"/>
        <end position="400"/>
    </location>
</feature>
<evidence type="ECO:0000256" key="1">
    <source>
        <dbReference type="ARBA" id="ARBA00004519"/>
    </source>
</evidence>
<dbReference type="Pfam" id="PF25917">
    <property type="entry name" value="BSH_RND"/>
    <property type="match status" value="1"/>
</dbReference>
<dbReference type="Gene3D" id="1.10.287.470">
    <property type="entry name" value="Helix hairpin bin"/>
    <property type="match status" value="1"/>
</dbReference>
<dbReference type="PROSITE" id="PS51257">
    <property type="entry name" value="PROKAR_LIPOPROTEIN"/>
    <property type="match status" value="1"/>
</dbReference>